<evidence type="ECO:0000313" key="2">
    <source>
        <dbReference type="Proteomes" id="UP001497522"/>
    </source>
</evidence>
<gene>
    <name evidence="1" type="ORF">CSSPJE1EN2_LOCUS4111</name>
</gene>
<name>A0ABP1AF96_9BRYO</name>
<dbReference type="EMBL" id="OZ023712">
    <property type="protein sequence ID" value="CAK9861116.1"/>
    <property type="molecule type" value="Genomic_DNA"/>
</dbReference>
<reference evidence="1" key="1">
    <citation type="submission" date="2024-03" db="EMBL/GenBank/DDBJ databases">
        <authorList>
            <consortium name="ELIXIR-Norway"/>
            <consortium name="Elixir Norway"/>
        </authorList>
    </citation>
    <scope>NUCLEOTIDE SEQUENCE</scope>
</reference>
<proteinExistence type="predicted"/>
<accession>A0ABP1AF96</accession>
<evidence type="ECO:0000313" key="1">
    <source>
        <dbReference type="EMBL" id="CAK9861116.1"/>
    </source>
</evidence>
<protein>
    <submittedName>
        <fullName evidence="1">Uncharacterized protein</fullName>
    </submittedName>
</protein>
<sequence length="97" mass="11107">MAINSVLGGVKQKSLCSGFSADRAALEKLKYGLWTRMWRPALSHVWGLKVWIQTCSQSLDSHKDHTNLSRFHLWVGYFPSLLMQVQISSWVFPCLLL</sequence>
<organism evidence="1 2">
    <name type="scientific">Sphagnum jensenii</name>
    <dbReference type="NCBI Taxonomy" id="128206"/>
    <lineage>
        <taxon>Eukaryota</taxon>
        <taxon>Viridiplantae</taxon>
        <taxon>Streptophyta</taxon>
        <taxon>Embryophyta</taxon>
        <taxon>Bryophyta</taxon>
        <taxon>Sphagnophytina</taxon>
        <taxon>Sphagnopsida</taxon>
        <taxon>Sphagnales</taxon>
        <taxon>Sphagnaceae</taxon>
        <taxon>Sphagnum</taxon>
    </lineage>
</organism>
<dbReference type="Proteomes" id="UP001497522">
    <property type="component" value="Chromosome 11"/>
</dbReference>
<keyword evidence="2" id="KW-1185">Reference proteome</keyword>